<dbReference type="InterPro" id="IPR039417">
    <property type="entry name" value="Peptidase_C1A_papain-like"/>
</dbReference>
<accession>A0A7S2V2D8</accession>
<sequence length="351" mass="38993">MKQKEHLFAVYKAKLHKQYQSSEEEAQRWIYFQKHMEKSDIWNDIAAKEASKKGVKPTVHYGITPLADLSPEERKAMKGYEPFWDQTFVKKNPADGKLGSSLSGAVDFSLDICSSCTKFPELSAITVETLPEEFDWRDMGAVTAIRNQGVCGDCWSFSTADCAAGAWFLAGNDLVQLSAQELTSCDEYSYGCNGGYFGNTFTWIKEFGIMSEEGYPQDAATWTQGITEACNEAAVDQATFKAHLDAFSKVNVATEEELQLALIRNGPLSIGVDAMSMEFYSSGVDPGLECSGNMDHAVLLVGWGVEDGVKYWLVKNSWGDFWGEDGYWKATFGKDTCMMADMVFAAYADFE</sequence>
<dbReference type="Gene3D" id="3.90.70.10">
    <property type="entry name" value="Cysteine proteinases"/>
    <property type="match status" value="1"/>
</dbReference>
<protein>
    <recommendedName>
        <fullName evidence="4">Peptidase C1A papain C-terminal domain-containing protein</fullName>
    </recommendedName>
</protein>
<reference evidence="5" key="1">
    <citation type="submission" date="2021-01" db="EMBL/GenBank/DDBJ databases">
        <authorList>
            <person name="Corre E."/>
            <person name="Pelletier E."/>
            <person name="Niang G."/>
            <person name="Scheremetjew M."/>
            <person name="Finn R."/>
            <person name="Kale V."/>
            <person name="Holt S."/>
            <person name="Cochrane G."/>
            <person name="Meng A."/>
            <person name="Brown T."/>
            <person name="Cohen L."/>
        </authorList>
    </citation>
    <scope>NUCLEOTIDE SEQUENCE</scope>
    <source>
        <strain evidence="5">CCMP1661</strain>
    </source>
</reference>
<keyword evidence="3" id="KW-1015">Disulfide bond</keyword>
<dbReference type="Pfam" id="PF08246">
    <property type="entry name" value="Inhibitor_I29"/>
    <property type="match status" value="1"/>
</dbReference>
<dbReference type="AlphaFoldDB" id="A0A7S2V2D8"/>
<dbReference type="GO" id="GO:0006508">
    <property type="term" value="P:proteolysis"/>
    <property type="evidence" value="ECO:0007669"/>
    <property type="project" value="InterPro"/>
</dbReference>
<dbReference type="InterPro" id="IPR000169">
    <property type="entry name" value="Pept_cys_AS"/>
</dbReference>
<dbReference type="InterPro" id="IPR013201">
    <property type="entry name" value="Prot_inhib_I29"/>
</dbReference>
<evidence type="ECO:0000259" key="4">
    <source>
        <dbReference type="SMART" id="SM00645"/>
    </source>
</evidence>
<dbReference type="InterPro" id="IPR013128">
    <property type="entry name" value="Peptidase_C1A"/>
</dbReference>
<dbReference type="PANTHER" id="PTHR12411">
    <property type="entry name" value="CYSTEINE PROTEASE FAMILY C1-RELATED"/>
    <property type="match status" value="1"/>
</dbReference>
<evidence type="ECO:0000256" key="3">
    <source>
        <dbReference type="ARBA" id="ARBA00023157"/>
    </source>
</evidence>
<keyword evidence="2" id="KW-0865">Zymogen</keyword>
<dbReference type="SUPFAM" id="SSF54001">
    <property type="entry name" value="Cysteine proteinases"/>
    <property type="match status" value="1"/>
</dbReference>
<dbReference type="CDD" id="cd02248">
    <property type="entry name" value="Peptidase_C1A"/>
    <property type="match status" value="1"/>
</dbReference>
<organism evidence="5">
    <name type="scientific">Fibrocapsa japonica</name>
    <dbReference type="NCBI Taxonomy" id="94617"/>
    <lineage>
        <taxon>Eukaryota</taxon>
        <taxon>Sar</taxon>
        <taxon>Stramenopiles</taxon>
        <taxon>Ochrophyta</taxon>
        <taxon>Raphidophyceae</taxon>
        <taxon>Chattonellales</taxon>
        <taxon>Chattonellaceae</taxon>
        <taxon>Fibrocapsa</taxon>
    </lineage>
</organism>
<proteinExistence type="inferred from homology"/>
<gene>
    <name evidence="5" type="ORF">FJAP1339_LOCUS8874</name>
</gene>
<dbReference type="InterPro" id="IPR000668">
    <property type="entry name" value="Peptidase_C1A_C"/>
</dbReference>
<evidence type="ECO:0000256" key="1">
    <source>
        <dbReference type="ARBA" id="ARBA00008455"/>
    </source>
</evidence>
<dbReference type="PROSITE" id="PS00139">
    <property type="entry name" value="THIOL_PROTEASE_CYS"/>
    <property type="match status" value="1"/>
</dbReference>
<dbReference type="InterPro" id="IPR038765">
    <property type="entry name" value="Papain-like_cys_pep_sf"/>
</dbReference>
<name>A0A7S2V2D8_9STRA</name>
<dbReference type="PRINTS" id="PR00705">
    <property type="entry name" value="PAPAIN"/>
</dbReference>
<comment type="similarity">
    <text evidence="1">Belongs to the peptidase C1 family.</text>
</comment>
<dbReference type="PROSITE" id="PS00639">
    <property type="entry name" value="THIOL_PROTEASE_HIS"/>
    <property type="match status" value="1"/>
</dbReference>
<evidence type="ECO:0000313" key="5">
    <source>
        <dbReference type="EMBL" id="CAD9868998.1"/>
    </source>
</evidence>
<dbReference type="InterPro" id="IPR025660">
    <property type="entry name" value="Pept_his_AS"/>
</dbReference>
<evidence type="ECO:0000256" key="2">
    <source>
        <dbReference type="ARBA" id="ARBA00023145"/>
    </source>
</evidence>
<dbReference type="EMBL" id="HBHR01017676">
    <property type="protein sequence ID" value="CAD9868998.1"/>
    <property type="molecule type" value="Transcribed_RNA"/>
</dbReference>
<feature type="domain" description="Peptidase C1A papain C-terminal" evidence="4">
    <location>
        <begin position="130"/>
        <end position="347"/>
    </location>
</feature>
<dbReference type="SMART" id="SM00645">
    <property type="entry name" value="Pept_C1"/>
    <property type="match status" value="1"/>
</dbReference>
<dbReference type="Pfam" id="PF00112">
    <property type="entry name" value="Peptidase_C1"/>
    <property type="match status" value="1"/>
</dbReference>
<dbReference type="GO" id="GO:0008234">
    <property type="term" value="F:cysteine-type peptidase activity"/>
    <property type="evidence" value="ECO:0007669"/>
    <property type="project" value="InterPro"/>
</dbReference>